<accession>A0A6C0JMA9</accession>
<dbReference type="AlphaFoldDB" id="A0A6C0JMA9"/>
<sequence length="317" mass="36576">MANLNFFCKICNFSTEKKGNWTSHLSTKKHISNSMETSTKAYKCVCGISYKHMSSLCKHRKNCDKYIETLNTHSYHDSKSEDEKADDHILDAAISKQLTVQTTPVTSDLIMEFMQQSKDMQNLLIEQNRELQNTIVELSKKQAVTNIQNNNITNNNNFNLNLFLNEQCKDAISITDFIKSIKLTVSDLEATGRLGYVPGISRIFINKLKELDIYTRPLHCTDLKRETVYIKDQDNWEKESAEKTGFRNIVKRIAKKNLQQLPAWQAQNPDFVKVDTPENDEFLKISLSSLGSYCPEDEEKDMNKIMRNVLKEIVIDK</sequence>
<dbReference type="EMBL" id="MN740406">
    <property type="protein sequence ID" value="QHU04978.1"/>
    <property type="molecule type" value="Genomic_DNA"/>
</dbReference>
<organism evidence="1">
    <name type="scientific">viral metagenome</name>
    <dbReference type="NCBI Taxonomy" id="1070528"/>
    <lineage>
        <taxon>unclassified sequences</taxon>
        <taxon>metagenomes</taxon>
        <taxon>organismal metagenomes</taxon>
    </lineage>
</organism>
<protein>
    <recommendedName>
        <fullName evidence="2">C2H2-type domain-containing protein</fullName>
    </recommendedName>
</protein>
<proteinExistence type="predicted"/>
<evidence type="ECO:0008006" key="2">
    <source>
        <dbReference type="Google" id="ProtNLM"/>
    </source>
</evidence>
<name>A0A6C0JMA9_9ZZZZ</name>
<evidence type="ECO:0000313" key="1">
    <source>
        <dbReference type="EMBL" id="QHU04978.1"/>
    </source>
</evidence>
<reference evidence="1" key="1">
    <citation type="journal article" date="2020" name="Nature">
        <title>Giant virus diversity and host interactions through global metagenomics.</title>
        <authorList>
            <person name="Schulz F."/>
            <person name="Roux S."/>
            <person name="Paez-Espino D."/>
            <person name="Jungbluth S."/>
            <person name="Walsh D.A."/>
            <person name="Denef V.J."/>
            <person name="McMahon K.D."/>
            <person name="Konstantinidis K.T."/>
            <person name="Eloe-Fadrosh E.A."/>
            <person name="Kyrpides N.C."/>
            <person name="Woyke T."/>
        </authorList>
    </citation>
    <scope>NUCLEOTIDE SEQUENCE</scope>
    <source>
        <strain evidence="1">GVMAG-M-3300027708-5</strain>
    </source>
</reference>